<evidence type="ECO:0000256" key="4">
    <source>
        <dbReference type="ARBA" id="ARBA00022475"/>
    </source>
</evidence>
<gene>
    <name evidence="11" type="ORF">DPV84_09560</name>
    <name evidence="10" type="ORF">DPV93_10615</name>
</gene>
<dbReference type="GO" id="GO:0055085">
    <property type="term" value="P:transmembrane transport"/>
    <property type="evidence" value="ECO:0007669"/>
    <property type="project" value="InterPro"/>
</dbReference>
<dbReference type="RefSeq" id="WP_007523640.1">
    <property type="nucleotide sequence ID" value="NZ_CAURJL010000015.1"/>
</dbReference>
<accession>A0A369YCG0</accession>
<evidence type="ECO:0000256" key="6">
    <source>
        <dbReference type="ARBA" id="ARBA00022989"/>
    </source>
</evidence>
<dbReference type="PANTHER" id="PTHR33529:SF2">
    <property type="entry name" value="LIPOPOLYSACCHARIDE EXPORT SYSTEM PERMEASE PROTEIN LPTG"/>
    <property type="match status" value="1"/>
</dbReference>
<proteinExistence type="inferred from homology"/>
<dbReference type="AlphaFoldDB" id="A0A369YCG0"/>
<feature type="transmembrane region" description="Helical" evidence="9">
    <location>
        <begin position="12"/>
        <end position="35"/>
    </location>
</feature>
<evidence type="ECO:0000313" key="12">
    <source>
        <dbReference type="Proteomes" id="UP000253872"/>
    </source>
</evidence>
<keyword evidence="5 9" id="KW-0812">Transmembrane</keyword>
<keyword evidence="13" id="KW-1185">Reference proteome</keyword>
<dbReference type="GO" id="GO:0043190">
    <property type="term" value="C:ATP-binding cassette (ABC) transporter complex"/>
    <property type="evidence" value="ECO:0007669"/>
    <property type="project" value="InterPro"/>
</dbReference>
<comment type="subunit">
    <text evidence="8">Component of the lipopolysaccharide transport and assembly complex. The LptBFG transporter is composed of two ATP-binding proteins (LptB) and two transmembrane proteins (LptF and LptG).</text>
</comment>
<evidence type="ECO:0000256" key="8">
    <source>
        <dbReference type="ARBA" id="ARBA00026081"/>
    </source>
</evidence>
<evidence type="ECO:0000256" key="9">
    <source>
        <dbReference type="SAM" id="Phobius"/>
    </source>
</evidence>
<evidence type="ECO:0000313" key="10">
    <source>
        <dbReference type="EMBL" id="RDE69799.1"/>
    </source>
</evidence>
<dbReference type="NCBIfam" id="TIGR04408">
    <property type="entry name" value="LptG_lptG"/>
    <property type="match status" value="1"/>
</dbReference>
<dbReference type="GO" id="GO:0015920">
    <property type="term" value="P:lipopolysaccharide transport"/>
    <property type="evidence" value="ECO:0007669"/>
    <property type="project" value="TreeGrafter"/>
</dbReference>
<evidence type="ECO:0000256" key="5">
    <source>
        <dbReference type="ARBA" id="ARBA00022692"/>
    </source>
</evidence>
<feature type="transmembrane region" description="Helical" evidence="9">
    <location>
        <begin position="307"/>
        <end position="324"/>
    </location>
</feature>
<organism evidence="10 12">
    <name type="scientific">Haemophilus sputorum</name>
    <dbReference type="NCBI Taxonomy" id="1078480"/>
    <lineage>
        <taxon>Bacteria</taxon>
        <taxon>Pseudomonadati</taxon>
        <taxon>Pseudomonadota</taxon>
        <taxon>Gammaproteobacteria</taxon>
        <taxon>Pasteurellales</taxon>
        <taxon>Pasteurellaceae</taxon>
        <taxon>Haemophilus</taxon>
    </lineage>
</organism>
<evidence type="ECO:0000313" key="13">
    <source>
        <dbReference type="Proteomes" id="UP000253950"/>
    </source>
</evidence>
<reference evidence="12 13" key="1">
    <citation type="submission" date="2018-05" db="EMBL/GenBank/DDBJ databases">
        <title>Draft Genome Sequences for a Diverse set of 7 Haemophilus Species.</title>
        <authorList>
            <person name="Nichols M."/>
            <person name="Topaz N."/>
            <person name="Wang X."/>
            <person name="Wang X."/>
            <person name="Boxrud D."/>
        </authorList>
    </citation>
    <scope>NUCLEOTIDE SEQUENCE [LARGE SCALE GENOMIC DNA]</scope>
    <source>
        <strain evidence="10 12">C2002001239</strain>
        <strain evidence="11 13">C2015005473</strain>
    </source>
</reference>
<dbReference type="STRING" id="1035839.GCA_000238795_01851"/>
<comment type="caution">
    <text evidence="10">The sequence shown here is derived from an EMBL/GenBank/DDBJ whole genome shotgun (WGS) entry which is preliminary data.</text>
</comment>
<evidence type="ECO:0000313" key="11">
    <source>
        <dbReference type="EMBL" id="RDF09431.1"/>
    </source>
</evidence>
<evidence type="ECO:0000256" key="2">
    <source>
        <dbReference type="ARBA" id="ARBA00004651"/>
    </source>
</evidence>
<comment type="function">
    <text evidence="1">Part of the ABC transporter complex LptBFG involved in the translocation of lipopolysaccharide (LPS) from the inner membrane to the outer membrane.</text>
</comment>
<dbReference type="Proteomes" id="UP000253872">
    <property type="component" value="Unassembled WGS sequence"/>
</dbReference>
<protein>
    <submittedName>
        <fullName evidence="10">LPS export ABC transporter permease LptG</fullName>
    </submittedName>
</protein>
<keyword evidence="4" id="KW-1003">Cell membrane</keyword>
<dbReference type="PANTHER" id="PTHR33529">
    <property type="entry name" value="SLR0882 PROTEIN-RELATED"/>
    <property type="match status" value="1"/>
</dbReference>
<keyword evidence="7 9" id="KW-0472">Membrane</keyword>
<feature type="transmembrane region" description="Helical" evidence="9">
    <location>
        <begin position="69"/>
        <end position="86"/>
    </location>
</feature>
<dbReference type="EMBL" id="QEQG01000013">
    <property type="protein sequence ID" value="RDF09431.1"/>
    <property type="molecule type" value="Genomic_DNA"/>
</dbReference>
<dbReference type="InterPro" id="IPR030923">
    <property type="entry name" value="LptG"/>
</dbReference>
<name>A0A369YCG0_9PAST</name>
<evidence type="ECO:0000256" key="7">
    <source>
        <dbReference type="ARBA" id="ARBA00023136"/>
    </source>
</evidence>
<keyword evidence="6 9" id="KW-1133">Transmembrane helix</keyword>
<dbReference type="Proteomes" id="UP000253950">
    <property type="component" value="Unassembled WGS sequence"/>
</dbReference>
<feature type="transmembrane region" description="Helical" evidence="9">
    <location>
        <begin position="330"/>
        <end position="355"/>
    </location>
</feature>
<feature type="transmembrane region" description="Helical" evidence="9">
    <location>
        <begin position="107"/>
        <end position="127"/>
    </location>
</feature>
<feature type="transmembrane region" description="Helical" evidence="9">
    <location>
        <begin position="277"/>
        <end position="295"/>
    </location>
</feature>
<comment type="subcellular location">
    <subcellularLocation>
        <location evidence="2">Cell membrane</location>
        <topology evidence="2">Multi-pass membrane protein</topology>
    </subcellularLocation>
</comment>
<sequence length="360" mass="40018">MKLLGMNILERYIGKSILGSIFAVLLAISGLIFIVKLVEEFKDVGKGSYDGLSATYYALLMLPSDIKEIIPVVVLIGGLLGLGNLASRSELVVMQASGFSRFRIGLAVMKTALPLIFLTMFLSEWGIPQTEQYARNMRSIAQSGGSMLATTGGFWAKDGQDFIYIRHINNERELNHISIYHFDNKALKAVTQAERAIYADNHWQLQNVEKSAISDNQIEQTKGADQAWQTTITPSKLGIVSLKPESLSISGLSDYVGFLKETGQDPKRFEIAFWRKLYQPISMAVMMLLAISFVFGPLRSSAMGTKLFIGIIAGFVFYVSNITFGNMTLVFTWIPTFIGALIPSLICLTIVWWLLAKKRD</sequence>
<evidence type="ECO:0000256" key="3">
    <source>
        <dbReference type="ARBA" id="ARBA00007725"/>
    </source>
</evidence>
<dbReference type="Pfam" id="PF03739">
    <property type="entry name" value="LptF_LptG"/>
    <property type="match status" value="1"/>
</dbReference>
<comment type="similarity">
    <text evidence="3">Belongs to the LptF/LptG family.</text>
</comment>
<evidence type="ECO:0000256" key="1">
    <source>
        <dbReference type="ARBA" id="ARBA00002265"/>
    </source>
</evidence>
<dbReference type="EMBL" id="QEPN01000012">
    <property type="protein sequence ID" value="RDE69799.1"/>
    <property type="molecule type" value="Genomic_DNA"/>
</dbReference>
<dbReference type="InterPro" id="IPR005495">
    <property type="entry name" value="LptG/LptF_permease"/>
</dbReference>